<keyword evidence="2" id="KW-1185">Reference proteome</keyword>
<reference evidence="2" key="1">
    <citation type="journal article" date="2010" name="Nat. Biotechnol.">
        <title>Draft genome sequence of the oilseed species Ricinus communis.</title>
        <authorList>
            <person name="Chan A.P."/>
            <person name="Crabtree J."/>
            <person name="Zhao Q."/>
            <person name="Lorenzi H."/>
            <person name="Orvis J."/>
            <person name="Puiu D."/>
            <person name="Melake-Berhan A."/>
            <person name="Jones K.M."/>
            <person name="Redman J."/>
            <person name="Chen G."/>
            <person name="Cahoon E.B."/>
            <person name="Gedil M."/>
            <person name="Stanke M."/>
            <person name="Haas B.J."/>
            <person name="Wortman J.R."/>
            <person name="Fraser-Liggett C.M."/>
            <person name="Ravel J."/>
            <person name="Rabinowicz P.D."/>
        </authorList>
    </citation>
    <scope>NUCLEOTIDE SEQUENCE [LARGE SCALE GENOMIC DNA]</scope>
    <source>
        <strain evidence="2">cv. Hale</strain>
    </source>
</reference>
<proteinExistence type="predicted"/>
<dbReference type="Proteomes" id="UP000008311">
    <property type="component" value="Unassembled WGS sequence"/>
</dbReference>
<protein>
    <submittedName>
        <fullName evidence="1">Uncharacterized protein</fullName>
    </submittedName>
</protein>
<evidence type="ECO:0000313" key="2">
    <source>
        <dbReference type="Proteomes" id="UP000008311"/>
    </source>
</evidence>
<organism evidence="1 2">
    <name type="scientific">Ricinus communis</name>
    <name type="common">Castor bean</name>
    <dbReference type="NCBI Taxonomy" id="3988"/>
    <lineage>
        <taxon>Eukaryota</taxon>
        <taxon>Viridiplantae</taxon>
        <taxon>Streptophyta</taxon>
        <taxon>Embryophyta</taxon>
        <taxon>Tracheophyta</taxon>
        <taxon>Spermatophyta</taxon>
        <taxon>Magnoliopsida</taxon>
        <taxon>eudicotyledons</taxon>
        <taxon>Gunneridae</taxon>
        <taxon>Pentapetalae</taxon>
        <taxon>rosids</taxon>
        <taxon>fabids</taxon>
        <taxon>Malpighiales</taxon>
        <taxon>Euphorbiaceae</taxon>
        <taxon>Acalyphoideae</taxon>
        <taxon>Acalypheae</taxon>
        <taxon>Ricinus</taxon>
    </lineage>
</organism>
<dbReference type="AlphaFoldDB" id="B9SAH2"/>
<accession>B9SAH2</accession>
<gene>
    <name evidence="1" type="ORF">RCOM_0586600</name>
</gene>
<dbReference type="EMBL" id="EQ973904">
    <property type="protein sequence ID" value="EEF39421.1"/>
    <property type="molecule type" value="Genomic_DNA"/>
</dbReference>
<sequence>MEEGSFGQRKVERALKKSLKKEKVKDNVVVDDNIGQESTETADNVRKINVHYLDMIAFMCYRINIH</sequence>
<evidence type="ECO:0000313" key="1">
    <source>
        <dbReference type="EMBL" id="EEF39421.1"/>
    </source>
</evidence>
<dbReference type="InParanoid" id="B9SAH2"/>
<name>B9SAH2_RICCO</name>